<dbReference type="OrthoDB" id="9792003at2"/>
<name>A0A1J0VRM6_9NOCA</name>
<dbReference type="InterPro" id="IPR051911">
    <property type="entry name" value="SDR_oxidoreductase"/>
</dbReference>
<dbReference type="Proteomes" id="UP000183810">
    <property type="component" value="Chromosome"/>
</dbReference>
<dbReference type="PRINTS" id="PR00081">
    <property type="entry name" value="GDHRDH"/>
</dbReference>
<dbReference type="AlphaFoldDB" id="A0A1J0VRM6"/>
<evidence type="ECO:0000313" key="5">
    <source>
        <dbReference type="Proteomes" id="UP000183810"/>
    </source>
</evidence>
<sequence length="273" mass="29002">MSKIWFITGSSRGLGRHFTEAALSRGDKVAATARNTDALADLVATHGDAILPLTLDVTNRTAVSDAVRRAHEHFGRLDVVVNNAGYGLFGMVEELTEDDVRAQFETNVFGTLWVTQAALPYLRARGSGHIVNVTSLLALAAFPTTGGYTAAKAAVEGLSDSLAQEVAAFGIKVTVLEPGPFGTEFNASSAQSAPLPAYDSYRETVHASFANVPNPDPAGVGAALLKVVDAETPPSRIFFGTFPLQIVPQLYADRVKGWQEWAELSAEAEAGKR</sequence>
<dbReference type="InterPro" id="IPR002347">
    <property type="entry name" value="SDR_fam"/>
</dbReference>
<dbReference type="InterPro" id="IPR036291">
    <property type="entry name" value="NAD(P)-bd_dom_sf"/>
</dbReference>
<dbReference type="PROSITE" id="PS00061">
    <property type="entry name" value="ADH_SHORT"/>
    <property type="match status" value="1"/>
</dbReference>
<dbReference type="NCBIfam" id="NF006114">
    <property type="entry name" value="PRK08263.1"/>
    <property type="match status" value="1"/>
</dbReference>
<dbReference type="KEGG" id="nsl:BOX37_12880"/>
<dbReference type="GO" id="GO:0016491">
    <property type="term" value="F:oxidoreductase activity"/>
    <property type="evidence" value="ECO:0007669"/>
    <property type="project" value="UniProtKB-KW"/>
</dbReference>
<evidence type="ECO:0000256" key="2">
    <source>
        <dbReference type="ARBA" id="ARBA00023002"/>
    </source>
</evidence>
<keyword evidence="5" id="KW-1185">Reference proteome</keyword>
<evidence type="ECO:0000256" key="1">
    <source>
        <dbReference type="ARBA" id="ARBA00006484"/>
    </source>
</evidence>
<dbReference type="PANTHER" id="PTHR43976:SF16">
    <property type="entry name" value="SHORT-CHAIN DEHYDROGENASE_REDUCTASE FAMILY PROTEIN"/>
    <property type="match status" value="1"/>
</dbReference>
<dbReference type="PRINTS" id="PR00080">
    <property type="entry name" value="SDRFAMILY"/>
</dbReference>
<comment type="similarity">
    <text evidence="1 3">Belongs to the short-chain dehydrogenases/reductases (SDR) family.</text>
</comment>
<accession>A0A1J0VRM6</accession>
<dbReference type="Gene3D" id="3.40.50.720">
    <property type="entry name" value="NAD(P)-binding Rossmann-like Domain"/>
    <property type="match status" value="1"/>
</dbReference>
<dbReference type="RefSeq" id="WP_071927880.1">
    <property type="nucleotide sequence ID" value="NZ_CP018082.1"/>
</dbReference>
<keyword evidence="2" id="KW-0560">Oxidoreductase</keyword>
<dbReference type="CDD" id="cd05374">
    <property type="entry name" value="17beta-HSD-like_SDR_c"/>
    <property type="match status" value="1"/>
</dbReference>
<evidence type="ECO:0000313" key="4">
    <source>
        <dbReference type="EMBL" id="APE34699.1"/>
    </source>
</evidence>
<dbReference type="EMBL" id="CP018082">
    <property type="protein sequence ID" value="APE34699.1"/>
    <property type="molecule type" value="Genomic_DNA"/>
</dbReference>
<gene>
    <name evidence="4" type="ORF">BOX37_12880</name>
</gene>
<dbReference type="InterPro" id="IPR020904">
    <property type="entry name" value="Sc_DH/Rdtase_CS"/>
</dbReference>
<dbReference type="PANTHER" id="PTHR43976">
    <property type="entry name" value="SHORT CHAIN DEHYDROGENASE"/>
    <property type="match status" value="1"/>
</dbReference>
<reference evidence="4" key="1">
    <citation type="submission" date="2016-11" db="EMBL/GenBank/DDBJ databases">
        <authorList>
            <person name="Jaros S."/>
            <person name="Januszkiewicz K."/>
            <person name="Wedrychowicz H."/>
        </authorList>
    </citation>
    <scope>NUCLEOTIDE SEQUENCE [LARGE SCALE GENOMIC DNA]</scope>
    <source>
        <strain evidence="4">Y48</strain>
    </source>
</reference>
<evidence type="ECO:0000256" key="3">
    <source>
        <dbReference type="RuleBase" id="RU000363"/>
    </source>
</evidence>
<organism evidence="4 5">
    <name type="scientific">Nocardia mangyaensis</name>
    <dbReference type="NCBI Taxonomy" id="2213200"/>
    <lineage>
        <taxon>Bacteria</taxon>
        <taxon>Bacillati</taxon>
        <taxon>Actinomycetota</taxon>
        <taxon>Actinomycetes</taxon>
        <taxon>Mycobacteriales</taxon>
        <taxon>Nocardiaceae</taxon>
        <taxon>Nocardia</taxon>
    </lineage>
</organism>
<dbReference type="SUPFAM" id="SSF51735">
    <property type="entry name" value="NAD(P)-binding Rossmann-fold domains"/>
    <property type="match status" value="1"/>
</dbReference>
<protein>
    <submittedName>
        <fullName evidence="4">Short-chain dehydrogenase/reductase</fullName>
    </submittedName>
</protein>
<proteinExistence type="inferred from homology"/>
<dbReference type="Pfam" id="PF00106">
    <property type="entry name" value="adh_short"/>
    <property type="match status" value="1"/>
</dbReference>